<dbReference type="InterPro" id="IPR018637">
    <property type="entry name" value="DUF2059"/>
</dbReference>
<keyword evidence="1" id="KW-0732">Signal</keyword>
<name>A0A0P1GLZ1_9RHOB</name>
<protein>
    <recommendedName>
        <fullName evidence="2">DUF2059 domain-containing protein</fullName>
    </recommendedName>
</protein>
<accession>A0A0P1GLZ1</accession>
<evidence type="ECO:0000313" key="3">
    <source>
        <dbReference type="EMBL" id="CUH83097.1"/>
    </source>
</evidence>
<feature type="chain" id="PRO_5006063569" description="DUF2059 domain-containing protein" evidence="1">
    <location>
        <begin position="27"/>
        <end position="300"/>
    </location>
</feature>
<reference evidence="3 4" key="1">
    <citation type="submission" date="2015-09" db="EMBL/GenBank/DDBJ databases">
        <authorList>
            <consortium name="Swine Surveillance"/>
        </authorList>
    </citation>
    <scope>NUCLEOTIDE SEQUENCE [LARGE SCALE GENOMIC DNA]</scope>
    <source>
        <strain evidence="3 4">CECT 8383</strain>
    </source>
</reference>
<evidence type="ECO:0000259" key="2">
    <source>
        <dbReference type="Pfam" id="PF09832"/>
    </source>
</evidence>
<proteinExistence type="predicted"/>
<evidence type="ECO:0000256" key="1">
    <source>
        <dbReference type="SAM" id="SignalP"/>
    </source>
</evidence>
<feature type="signal peptide" evidence="1">
    <location>
        <begin position="1"/>
        <end position="26"/>
    </location>
</feature>
<dbReference type="Proteomes" id="UP000051681">
    <property type="component" value="Unassembled WGS sequence"/>
</dbReference>
<evidence type="ECO:0000313" key="4">
    <source>
        <dbReference type="Proteomes" id="UP000051681"/>
    </source>
</evidence>
<organism evidence="3 4">
    <name type="scientific">Thalassovita mediterranea</name>
    <dbReference type="NCBI Taxonomy" id="340021"/>
    <lineage>
        <taxon>Bacteria</taxon>
        <taxon>Pseudomonadati</taxon>
        <taxon>Pseudomonadota</taxon>
        <taxon>Alphaproteobacteria</taxon>
        <taxon>Rhodobacterales</taxon>
        <taxon>Roseobacteraceae</taxon>
        <taxon>Thalassovita</taxon>
    </lineage>
</organism>
<feature type="domain" description="DUF2059" evidence="2">
    <location>
        <begin position="105"/>
        <end position="162"/>
    </location>
</feature>
<sequence length="300" mass="32426">MLTSLTNLHRSVVRSVLGGLTAVSFAALPVAAAPAAVEVAPRTETVADSHSAQIDALFAALGMPEMLQILQEEGLVYGDDLANQMLPNGTGPVWQALVADLHDPDALHALMRSGFEESFGDADVTPLLAFYNSEAGQRIVELELSARRAFMDEEVEEAARARFRNIAVPYNDHLGAIEAFVEENDLVEMNVAGAFNSNFMFMRGLVQGGAFEMSEGDILADIWSQEAETRADSHEWVYAFLSMAYQPLSAAEIEAYVDLSRTAEGAAMNRALFAGFDRMYGAISLSLGVALARQLQGETL</sequence>
<dbReference type="Pfam" id="PF09832">
    <property type="entry name" value="DUF2059"/>
    <property type="match status" value="1"/>
</dbReference>
<dbReference type="STRING" id="340021.TM5383_00280"/>
<gene>
    <name evidence="3" type="ORF">TM5383_00280</name>
</gene>
<dbReference type="AlphaFoldDB" id="A0A0P1GLZ1"/>
<keyword evidence="4" id="KW-1185">Reference proteome</keyword>
<dbReference type="EMBL" id="CYSF01000002">
    <property type="protein sequence ID" value="CUH83097.1"/>
    <property type="molecule type" value="Genomic_DNA"/>
</dbReference>